<accession>A0A7K3WPT2</accession>
<evidence type="ECO:0000313" key="1">
    <source>
        <dbReference type="EMBL" id="NEN23504.1"/>
    </source>
</evidence>
<organism evidence="1 2">
    <name type="scientific">Cryomorpha ignava</name>
    <dbReference type="NCBI Taxonomy" id="101383"/>
    <lineage>
        <taxon>Bacteria</taxon>
        <taxon>Pseudomonadati</taxon>
        <taxon>Bacteroidota</taxon>
        <taxon>Flavobacteriia</taxon>
        <taxon>Flavobacteriales</taxon>
        <taxon>Cryomorphaceae</taxon>
        <taxon>Cryomorpha</taxon>
    </lineage>
</organism>
<dbReference type="AlphaFoldDB" id="A0A7K3WPT2"/>
<proteinExistence type="predicted"/>
<reference evidence="1 2" key="1">
    <citation type="submission" date="2020-02" db="EMBL/GenBank/DDBJ databases">
        <title>Out from the shadows clarifying the taxonomy of the family Cryomorphaceae and related taxa by utilizing the GTDB taxonomic framework.</title>
        <authorList>
            <person name="Bowman J.P."/>
        </authorList>
    </citation>
    <scope>NUCLEOTIDE SEQUENCE [LARGE SCALE GENOMIC DNA]</scope>
    <source>
        <strain evidence="1 2">QSSC 1-22</strain>
    </source>
</reference>
<protein>
    <submittedName>
        <fullName evidence="1">Uncharacterized protein</fullName>
    </submittedName>
</protein>
<sequence length="231" mass="27110">MEKNGIYSEVLDLIKSKSILKRDIFELTIKRFADLKSELAEIAEELRKDIAEADTRLEVSYKDLGKFYCQLTIAGDTLLFHMHTNVFKFAKDSYYWKSGYLQEDERRGYCGTIQVYNFLADSFRFNREGDIGYMVARLFLNYENHFFVEGKSELRYLFNDFVNSKLSKKCLRKIVYEVIKGSLEFDLYSPNYRDIDEITVRDARVLKDVVSLKTGKRLGFQFSSDPNVIQS</sequence>
<name>A0A7K3WPT2_9FLAO</name>
<gene>
    <name evidence="1" type="ORF">G3O08_08320</name>
</gene>
<evidence type="ECO:0000313" key="2">
    <source>
        <dbReference type="Proteomes" id="UP000486602"/>
    </source>
</evidence>
<comment type="caution">
    <text evidence="1">The sequence shown here is derived from an EMBL/GenBank/DDBJ whole genome shotgun (WGS) entry which is preliminary data.</text>
</comment>
<dbReference type="Proteomes" id="UP000486602">
    <property type="component" value="Unassembled WGS sequence"/>
</dbReference>
<dbReference type="RefSeq" id="WP_163284798.1">
    <property type="nucleotide sequence ID" value="NZ_JAAGVY010000011.1"/>
</dbReference>
<keyword evidence="2" id="KW-1185">Reference proteome</keyword>
<dbReference type="EMBL" id="JAAGVY010000011">
    <property type="protein sequence ID" value="NEN23504.1"/>
    <property type="molecule type" value="Genomic_DNA"/>
</dbReference>